<gene>
    <name evidence="3" type="ORF">O181_123904</name>
</gene>
<dbReference type="OrthoDB" id="2501705at2759"/>
<accession>A0A9Q3KND1</accession>
<feature type="compositionally biased region" description="Basic and acidic residues" evidence="2">
    <location>
        <begin position="247"/>
        <end position="258"/>
    </location>
</feature>
<name>A0A9Q3KND1_9BASI</name>
<dbReference type="Proteomes" id="UP000765509">
    <property type="component" value="Unassembled WGS sequence"/>
</dbReference>
<keyword evidence="1" id="KW-0175">Coiled coil</keyword>
<evidence type="ECO:0000313" key="3">
    <source>
        <dbReference type="EMBL" id="MBW0584189.1"/>
    </source>
</evidence>
<proteinExistence type="predicted"/>
<evidence type="ECO:0000313" key="4">
    <source>
        <dbReference type="Proteomes" id="UP000765509"/>
    </source>
</evidence>
<dbReference type="EMBL" id="AVOT02117178">
    <property type="protein sequence ID" value="MBW0584189.1"/>
    <property type="molecule type" value="Genomic_DNA"/>
</dbReference>
<protein>
    <submittedName>
        <fullName evidence="3">Uncharacterized protein</fullName>
    </submittedName>
</protein>
<organism evidence="3 4">
    <name type="scientific">Austropuccinia psidii MF-1</name>
    <dbReference type="NCBI Taxonomy" id="1389203"/>
    <lineage>
        <taxon>Eukaryota</taxon>
        <taxon>Fungi</taxon>
        <taxon>Dikarya</taxon>
        <taxon>Basidiomycota</taxon>
        <taxon>Pucciniomycotina</taxon>
        <taxon>Pucciniomycetes</taxon>
        <taxon>Pucciniales</taxon>
        <taxon>Sphaerophragmiaceae</taxon>
        <taxon>Austropuccinia</taxon>
    </lineage>
</organism>
<feature type="region of interest" description="Disordered" evidence="2">
    <location>
        <begin position="238"/>
        <end position="258"/>
    </location>
</feature>
<reference evidence="3" key="1">
    <citation type="submission" date="2021-03" db="EMBL/GenBank/DDBJ databases">
        <title>Draft genome sequence of rust myrtle Austropuccinia psidii MF-1, a brazilian biotype.</title>
        <authorList>
            <person name="Quecine M.C."/>
            <person name="Pachon D.M.R."/>
            <person name="Bonatelli M.L."/>
            <person name="Correr F.H."/>
            <person name="Franceschini L.M."/>
            <person name="Leite T.F."/>
            <person name="Margarido G.R.A."/>
            <person name="Almeida C.A."/>
            <person name="Ferrarezi J.A."/>
            <person name="Labate C.A."/>
        </authorList>
    </citation>
    <scope>NUCLEOTIDE SEQUENCE</scope>
    <source>
        <strain evidence="3">MF-1</strain>
    </source>
</reference>
<evidence type="ECO:0000256" key="1">
    <source>
        <dbReference type="SAM" id="Coils"/>
    </source>
</evidence>
<keyword evidence="4" id="KW-1185">Reference proteome</keyword>
<comment type="caution">
    <text evidence="3">The sequence shown here is derived from an EMBL/GenBank/DDBJ whole genome shotgun (WGS) entry which is preliminary data.</text>
</comment>
<evidence type="ECO:0000256" key="2">
    <source>
        <dbReference type="SAM" id="MobiDB-lite"/>
    </source>
</evidence>
<sequence length="312" mass="35962">MRTIVQIHCREILNMVSRDITTLPDPPTNAERQLALICGKIIAFNPDQLTATASQNIQSKAFKSYVNTQVQSLGLTHFTFDLCSGWKHPYNKLMATFFYHTFDMELRSVEYNNYYWSPDHNNYAIVTEILETYFTYLSNEYCNKQKGVDFIEAQKEKQRLEAARKRLAERRQQWCNENGYFRLASQFDDPHVCSATKEYIDNSGVVKLRKLDLHWCSTILNKIMYKIDESMGLGQSIGKSGKKGVKPPREPPTHDEDDVHIPSCLSYQAYDSGALKSLTQQQIIGLGIKKDEIFEGSFEGGVWIFFEFVKLS</sequence>
<dbReference type="AlphaFoldDB" id="A0A9Q3KND1"/>
<feature type="coiled-coil region" evidence="1">
    <location>
        <begin position="150"/>
        <end position="177"/>
    </location>
</feature>